<comment type="similarity">
    <text evidence="1 6 7">Belongs to the chaperonin (HSP60) family.</text>
</comment>
<keyword evidence="10" id="KW-1185">Reference proteome</keyword>
<feature type="binding site" evidence="6">
    <location>
        <begin position="32"/>
        <end position="35"/>
    </location>
    <ligand>
        <name>ATP</name>
        <dbReference type="ChEBI" id="CHEBI:30616"/>
    </ligand>
</feature>
<sequence length="531" mass="56520">MSTTAKDIIFEEEARENLLKGIKKLTDAVACTLGPKGRNVGLERSWGAPLITSDGRSIIKDITLKDRYEDIGASMAKEVVEKIKEKSGDGTTTGTILLLAMVENGMKHISSGLSPITLKRGMDKATEAIIKHIEKKAIAVKSSKETKNIATVSASGNEEIGAMIADAIEKVGKSGVITIEEGKGTETTIELVEGMEFDRGYISPYFCTNLEKMIVEMENAEILISDKKISNIHEILPLLQHTAATGKELLIIAEDIDGDALSTLVVNKIRGTLKVAAIKAPGFGDRRKAMLQDIATLTGGTLIAEDAGLTLDKATPEQLGKADKITISKDRTIIIDGKGQPKQIEARVKQIEGELEKTTNTYDKEKLEERRAKLSGGVAVIRVGAMTEPEMKQKKQLFEDSLSSTKAALAMGVVPGGGVALLAAAEAIKALNLQGEEAIGADIIVKACQAPLKQIAENTGFDGSVVLSDVLKAGKNYGFNALTEKVEDLLQAGVIDPVKVVINALTHANSAAGIILISEALIVDAEDDKDA</sequence>
<comment type="function">
    <text evidence="6 8">Together with its co-chaperonin GroES, plays an essential role in assisting protein folding. The GroEL-GroES system forms a nano-cage that allows encapsulation of the non-native substrate proteins and provides a physical environment optimized to promote and accelerate protein folding.</text>
</comment>
<evidence type="ECO:0000256" key="8">
    <source>
        <dbReference type="RuleBase" id="RU000419"/>
    </source>
</evidence>
<reference evidence="10" key="1">
    <citation type="submission" date="2015-06" db="EMBL/GenBank/DDBJ databases">
        <authorList>
            <person name="Bertelli C."/>
        </authorList>
    </citation>
    <scope>NUCLEOTIDE SEQUENCE [LARGE SCALE GENOMIC DNA]</scope>
    <source>
        <strain evidence="10">CRIB-30</strain>
    </source>
</reference>
<evidence type="ECO:0000256" key="6">
    <source>
        <dbReference type="HAMAP-Rule" id="MF_00600"/>
    </source>
</evidence>
<dbReference type="PRINTS" id="PR00298">
    <property type="entry name" value="CHAPERONIN60"/>
</dbReference>
<dbReference type="GO" id="GO:0016853">
    <property type="term" value="F:isomerase activity"/>
    <property type="evidence" value="ECO:0007669"/>
    <property type="project" value="UniProtKB-KW"/>
</dbReference>
<dbReference type="AlphaFoldDB" id="A0A0H5DPV9"/>
<dbReference type="Proteomes" id="UP000220251">
    <property type="component" value="Unassembled WGS sequence"/>
</dbReference>
<dbReference type="GO" id="GO:0005524">
    <property type="term" value="F:ATP binding"/>
    <property type="evidence" value="ECO:0007669"/>
    <property type="project" value="UniProtKB-UniRule"/>
</dbReference>
<evidence type="ECO:0000313" key="10">
    <source>
        <dbReference type="Proteomes" id="UP000220251"/>
    </source>
</evidence>
<dbReference type="InterPro" id="IPR027410">
    <property type="entry name" value="TCP-1-like_intermed_sf"/>
</dbReference>
<dbReference type="GO" id="GO:0140662">
    <property type="term" value="F:ATP-dependent protein folding chaperone"/>
    <property type="evidence" value="ECO:0007669"/>
    <property type="project" value="InterPro"/>
</dbReference>
<evidence type="ECO:0000256" key="4">
    <source>
        <dbReference type="ARBA" id="ARBA00023186"/>
    </source>
</evidence>
<dbReference type="InterPro" id="IPR027409">
    <property type="entry name" value="GroEL-like_apical_dom_sf"/>
</dbReference>
<feature type="binding site" evidence="6">
    <location>
        <position position="417"/>
    </location>
    <ligand>
        <name>ATP</name>
        <dbReference type="ChEBI" id="CHEBI:30616"/>
    </ligand>
</feature>
<dbReference type="CDD" id="cd03344">
    <property type="entry name" value="GroEL"/>
    <property type="match status" value="1"/>
</dbReference>
<feature type="binding site" evidence="6">
    <location>
        <begin position="480"/>
        <end position="482"/>
    </location>
    <ligand>
        <name>ATP</name>
        <dbReference type="ChEBI" id="CHEBI:30616"/>
    </ligand>
</feature>
<dbReference type="NCBIfam" id="NF009489">
    <property type="entry name" value="PRK12851.1"/>
    <property type="match status" value="1"/>
</dbReference>
<evidence type="ECO:0000256" key="2">
    <source>
        <dbReference type="ARBA" id="ARBA00022741"/>
    </source>
</evidence>
<dbReference type="NCBIfam" id="NF009488">
    <property type="entry name" value="PRK12850.1"/>
    <property type="match status" value="1"/>
</dbReference>
<comment type="subunit">
    <text evidence="6 8">Forms a cylinder of 14 subunits composed of two heptameric rings stacked back-to-back. Interacts with the co-chaperonin GroES.</text>
</comment>
<dbReference type="SUPFAM" id="SSF54849">
    <property type="entry name" value="GroEL-intermediate domain like"/>
    <property type="match status" value="1"/>
</dbReference>
<evidence type="ECO:0000256" key="1">
    <source>
        <dbReference type="ARBA" id="ARBA00006607"/>
    </source>
</evidence>
<dbReference type="NCBIfam" id="NF009487">
    <property type="entry name" value="PRK12849.1"/>
    <property type="match status" value="1"/>
</dbReference>
<dbReference type="Pfam" id="PF00118">
    <property type="entry name" value="Cpn60_TCP1"/>
    <property type="match status" value="1"/>
</dbReference>
<dbReference type="RefSeq" id="WP_098038375.1">
    <property type="nucleotide sequence ID" value="NZ_CWGJ01000012.1"/>
</dbReference>
<proteinExistence type="inferred from homology"/>
<dbReference type="PANTHER" id="PTHR45633">
    <property type="entry name" value="60 KDA HEAT SHOCK PROTEIN, MITOCHONDRIAL"/>
    <property type="match status" value="1"/>
</dbReference>
<keyword evidence="2 6" id="KW-0547">Nucleotide-binding</keyword>
<dbReference type="NCBIfam" id="NF000592">
    <property type="entry name" value="PRK00013.1"/>
    <property type="match status" value="1"/>
</dbReference>
<dbReference type="OrthoDB" id="9766614at2"/>
<dbReference type="InterPro" id="IPR001844">
    <property type="entry name" value="Cpn60/GroEL"/>
</dbReference>
<name>A0A0H5DPV9_9BACT</name>
<evidence type="ECO:0000256" key="3">
    <source>
        <dbReference type="ARBA" id="ARBA00022840"/>
    </source>
</evidence>
<dbReference type="GO" id="GO:0042026">
    <property type="term" value="P:protein refolding"/>
    <property type="evidence" value="ECO:0007669"/>
    <property type="project" value="UniProtKB-UniRule"/>
</dbReference>
<dbReference type="Gene3D" id="1.10.560.10">
    <property type="entry name" value="GroEL-like equatorial domain"/>
    <property type="match status" value="1"/>
</dbReference>
<gene>
    <name evidence="9" type="primary">groL3</name>
    <name evidence="6" type="synonym">groEL</name>
    <name evidence="6" type="synonym">groL</name>
    <name evidence="9" type="ORF">ELAC_1175</name>
</gene>
<dbReference type="Gene3D" id="3.30.260.10">
    <property type="entry name" value="TCP-1-like chaperonin intermediate domain"/>
    <property type="match status" value="1"/>
</dbReference>
<dbReference type="GO" id="GO:0005737">
    <property type="term" value="C:cytoplasm"/>
    <property type="evidence" value="ECO:0007669"/>
    <property type="project" value="UniProtKB-SubCell"/>
</dbReference>
<feature type="binding site" evidence="6">
    <location>
        <begin position="89"/>
        <end position="93"/>
    </location>
    <ligand>
        <name>ATP</name>
        <dbReference type="ChEBI" id="CHEBI:30616"/>
    </ligand>
</feature>
<evidence type="ECO:0000256" key="5">
    <source>
        <dbReference type="ARBA" id="ARBA00023235"/>
    </source>
</evidence>
<keyword evidence="6" id="KW-0963">Cytoplasm</keyword>
<keyword evidence="3 6" id="KW-0067">ATP-binding</keyword>
<dbReference type="NCBIfam" id="TIGR02348">
    <property type="entry name" value="GroEL"/>
    <property type="match status" value="1"/>
</dbReference>
<dbReference type="EMBL" id="CWGJ01000012">
    <property type="protein sequence ID" value="CRX38517.1"/>
    <property type="molecule type" value="Genomic_DNA"/>
</dbReference>
<dbReference type="GO" id="GO:0051082">
    <property type="term" value="F:unfolded protein binding"/>
    <property type="evidence" value="ECO:0007669"/>
    <property type="project" value="UniProtKB-UniRule"/>
</dbReference>
<dbReference type="Gene3D" id="3.50.7.10">
    <property type="entry name" value="GroEL"/>
    <property type="match status" value="1"/>
</dbReference>
<dbReference type="SUPFAM" id="SSF52029">
    <property type="entry name" value="GroEL apical domain-like"/>
    <property type="match status" value="1"/>
</dbReference>
<dbReference type="FunFam" id="3.50.7.10:FF:000001">
    <property type="entry name" value="60 kDa chaperonin"/>
    <property type="match status" value="1"/>
</dbReference>
<dbReference type="SUPFAM" id="SSF48592">
    <property type="entry name" value="GroEL equatorial domain-like"/>
    <property type="match status" value="1"/>
</dbReference>
<dbReference type="InterPro" id="IPR027413">
    <property type="entry name" value="GROEL-like_equatorial_sf"/>
</dbReference>
<protein>
    <recommendedName>
        <fullName evidence="6">Chaperonin GroEL</fullName>
        <ecNumber evidence="6">5.6.1.7</ecNumber>
    </recommendedName>
    <alternativeName>
        <fullName evidence="6">60 kDa chaperonin</fullName>
    </alternativeName>
    <alternativeName>
        <fullName evidence="6">Chaperonin-60</fullName>
        <shortName evidence="6">Cpn60</shortName>
    </alternativeName>
</protein>
<comment type="caution">
    <text evidence="6">Lacks conserved residue(s) required for the propagation of feature annotation.</text>
</comment>
<accession>A0A0H5DPV9</accession>
<keyword evidence="4 6" id="KW-0143">Chaperone</keyword>
<evidence type="ECO:0000256" key="7">
    <source>
        <dbReference type="RuleBase" id="RU000418"/>
    </source>
</evidence>
<dbReference type="EC" id="5.6.1.7" evidence="6"/>
<organism evidence="9 10">
    <name type="scientific">Estrella lausannensis</name>
    <dbReference type="NCBI Taxonomy" id="483423"/>
    <lineage>
        <taxon>Bacteria</taxon>
        <taxon>Pseudomonadati</taxon>
        <taxon>Chlamydiota</taxon>
        <taxon>Chlamydiia</taxon>
        <taxon>Parachlamydiales</taxon>
        <taxon>Candidatus Criblamydiaceae</taxon>
        <taxon>Estrella</taxon>
    </lineage>
</organism>
<dbReference type="HAMAP" id="MF_00600">
    <property type="entry name" value="CH60"/>
    <property type="match status" value="1"/>
</dbReference>
<evidence type="ECO:0000313" key="9">
    <source>
        <dbReference type="EMBL" id="CRX38517.1"/>
    </source>
</evidence>
<dbReference type="InterPro" id="IPR002423">
    <property type="entry name" value="Cpn60/GroEL/TCP-1"/>
</dbReference>
<comment type="subcellular location">
    <subcellularLocation>
        <location evidence="6">Cytoplasm</location>
    </subcellularLocation>
</comment>
<feature type="binding site" evidence="6">
    <location>
        <position position="496"/>
    </location>
    <ligand>
        <name>ATP</name>
        <dbReference type="ChEBI" id="CHEBI:30616"/>
    </ligand>
</feature>
<keyword evidence="5 6" id="KW-0413">Isomerase</keyword>